<dbReference type="PANTHER" id="PTHR30287:SF1">
    <property type="entry name" value="INNER MEMBRANE PROTEIN"/>
    <property type="match status" value="1"/>
</dbReference>
<feature type="transmembrane region" description="Helical" evidence="6">
    <location>
        <begin position="757"/>
        <end position="783"/>
    </location>
</feature>
<evidence type="ECO:0000313" key="9">
    <source>
        <dbReference type="Proteomes" id="UP000678545"/>
    </source>
</evidence>
<feature type="transmembrane region" description="Helical" evidence="6">
    <location>
        <begin position="705"/>
        <end position="728"/>
    </location>
</feature>
<evidence type="ECO:0000256" key="6">
    <source>
        <dbReference type="SAM" id="Phobius"/>
    </source>
</evidence>
<dbReference type="InterPro" id="IPR038766">
    <property type="entry name" value="Membrane_comp_ABC_pdt"/>
</dbReference>
<dbReference type="PANTHER" id="PTHR30287">
    <property type="entry name" value="MEMBRANE COMPONENT OF PREDICTED ABC SUPERFAMILY METABOLITE UPTAKE TRANSPORTER"/>
    <property type="match status" value="1"/>
</dbReference>
<name>A0A941IBI6_9BURK</name>
<feature type="transmembrane region" description="Helical" evidence="6">
    <location>
        <begin position="395"/>
        <end position="414"/>
    </location>
</feature>
<evidence type="ECO:0000259" key="7">
    <source>
        <dbReference type="Pfam" id="PF02687"/>
    </source>
</evidence>
<dbReference type="AlphaFoldDB" id="A0A941IBI6"/>
<sequence>MWRFALKMLQRDWRAGELRFLLIALIVAVASLSSVGFFVDRLRSGLERDAHQVLGADLLVTSTKEIPTSWKELASTYQLRQAQTVVFPSMALTGTGESGRAKLVTLKAVTDSYPLRGQLKLQQGTREVATTSIPRRGTAWIDPALFGSLNIRLGDTLRLGEREFVVEQSIASEPDRGSGFLGFSPRVMIAFDDLAATELVQDGSRVTYRLLVAGDQTAVVNFKTKLEKEIDVAGLKGVRIETIENGNEQLRATLDRAEQFLAMVSMLSAMLAAVAVAMAARRYMLRHIDACAMLRCLGLTQNQVTKMYLIEFLLLGLLGSLLGVLFGYLSHFLLLEWLGKLVSNDLPLPTILPAWQGVLIGILLLVGFAMPPILQLRNVPHNQVIRREQDAPKPMAILTYGFGLLVFVGIMLWQSGNIKVGLMVAVGFMLGLLLFSLIARASIYLLKHLRSSFNFAAWRFAMTALQRRPGATVIQVVSLSLGLMALLLLTVVRGDLIAAWKQSTPADAPNHFVINIQPDQKDAIAKRINDFSQPQIYPMMRGRLIQINDRVLKPDSYQEERANALVEREFNLSTMSELPPLNKITAGEWFQANGQTEAEASVEEGLAKTLKLQLGDIMSFDIAGQKVSAKITSLRKLDWGSMRVNFFVVISPNAMRNMPATYITAMRIPDDQKQFANQLTLDYPNLTVMDVGAILKQLQDILDQVILAVEFLFMFTLASGVLVLYAALAGSQDLRMREAALLRALGATRSQLSKAQWLEFTLVGGLAGLLAASGATVIGWALATYAFKFAWSFSPLVMIAGVGVGAICALLGGWLGLRNVLNQPPLLSLRNS</sequence>
<keyword evidence="3 6" id="KW-0812">Transmembrane</keyword>
<keyword evidence="2" id="KW-1003">Cell membrane</keyword>
<keyword evidence="9" id="KW-1185">Reference proteome</keyword>
<evidence type="ECO:0000256" key="4">
    <source>
        <dbReference type="ARBA" id="ARBA00022989"/>
    </source>
</evidence>
<comment type="subcellular location">
    <subcellularLocation>
        <location evidence="1">Cell membrane</location>
        <topology evidence="1">Multi-pass membrane protein</topology>
    </subcellularLocation>
</comment>
<dbReference type="InterPro" id="IPR003838">
    <property type="entry name" value="ABC3_permease_C"/>
</dbReference>
<evidence type="ECO:0000256" key="3">
    <source>
        <dbReference type="ARBA" id="ARBA00022692"/>
    </source>
</evidence>
<dbReference type="Pfam" id="PF02687">
    <property type="entry name" value="FtsX"/>
    <property type="match status" value="2"/>
</dbReference>
<organism evidence="8 9">
    <name type="scientific">Undibacterium fentianense</name>
    <dbReference type="NCBI Taxonomy" id="2828728"/>
    <lineage>
        <taxon>Bacteria</taxon>
        <taxon>Pseudomonadati</taxon>
        <taxon>Pseudomonadota</taxon>
        <taxon>Betaproteobacteria</taxon>
        <taxon>Burkholderiales</taxon>
        <taxon>Oxalobacteraceae</taxon>
        <taxon>Undibacterium</taxon>
    </lineage>
</organism>
<evidence type="ECO:0000313" key="8">
    <source>
        <dbReference type="EMBL" id="MBR7799099.1"/>
    </source>
</evidence>
<keyword evidence="5 6" id="KW-0472">Membrane</keyword>
<evidence type="ECO:0000256" key="2">
    <source>
        <dbReference type="ARBA" id="ARBA00022475"/>
    </source>
</evidence>
<feature type="transmembrane region" description="Helical" evidence="6">
    <location>
        <begin position="472"/>
        <end position="492"/>
    </location>
</feature>
<dbReference type="EMBL" id="JAGSPJ010000001">
    <property type="protein sequence ID" value="MBR7799099.1"/>
    <property type="molecule type" value="Genomic_DNA"/>
</dbReference>
<feature type="transmembrane region" description="Helical" evidence="6">
    <location>
        <begin position="312"/>
        <end position="334"/>
    </location>
</feature>
<comment type="caution">
    <text evidence="8">The sequence shown here is derived from an EMBL/GenBank/DDBJ whole genome shotgun (WGS) entry which is preliminary data.</text>
</comment>
<gene>
    <name evidence="8" type="ORF">KDM90_03725</name>
</gene>
<dbReference type="GO" id="GO:0005886">
    <property type="term" value="C:plasma membrane"/>
    <property type="evidence" value="ECO:0007669"/>
    <property type="project" value="UniProtKB-SubCell"/>
</dbReference>
<accession>A0A941IBI6</accession>
<feature type="domain" description="ABC3 transporter permease C-terminal" evidence="7">
    <location>
        <begin position="263"/>
        <end position="378"/>
    </location>
</feature>
<feature type="transmembrane region" description="Helical" evidence="6">
    <location>
        <begin position="260"/>
        <end position="280"/>
    </location>
</feature>
<feature type="transmembrane region" description="Helical" evidence="6">
    <location>
        <begin position="354"/>
        <end position="374"/>
    </location>
</feature>
<evidence type="ECO:0000256" key="5">
    <source>
        <dbReference type="ARBA" id="ARBA00023136"/>
    </source>
</evidence>
<dbReference type="Proteomes" id="UP000678545">
    <property type="component" value="Unassembled WGS sequence"/>
</dbReference>
<protein>
    <submittedName>
        <fullName evidence="8">FtsX-like permease family protein</fullName>
    </submittedName>
</protein>
<keyword evidence="4 6" id="KW-1133">Transmembrane helix</keyword>
<evidence type="ECO:0000256" key="1">
    <source>
        <dbReference type="ARBA" id="ARBA00004651"/>
    </source>
</evidence>
<feature type="transmembrane region" description="Helical" evidence="6">
    <location>
        <begin position="420"/>
        <end position="446"/>
    </location>
</feature>
<feature type="transmembrane region" description="Helical" evidence="6">
    <location>
        <begin position="789"/>
        <end position="817"/>
    </location>
</feature>
<feature type="domain" description="ABC3 transporter permease C-terminal" evidence="7">
    <location>
        <begin position="711"/>
        <end position="825"/>
    </location>
</feature>
<reference evidence="8" key="1">
    <citation type="submission" date="2021-04" db="EMBL/GenBank/DDBJ databases">
        <title>novel species isolated from subtropical streams in China.</title>
        <authorList>
            <person name="Lu H."/>
        </authorList>
    </citation>
    <scope>NUCLEOTIDE SEQUENCE</scope>
    <source>
        <strain evidence="8">FT137W</strain>
    </source>
</reference>
<proteinExistence type="predicted"/>
<feature type="transmembrane region" description="Helical" evidence="6">
    <location>
        <begin position="20"/>
        <end position="39"/>
    </location>
</feature>